<feature type="region of interest" description="Disordered" evidence="1">
    <location>
        <begin position="1"/>
        <end position="20"/>
    </location>
</feature>
<reference evidence="2" key="1">
    <citation type="submission" date="2020-05" db="EMBL/GenBank/DDBJ databases">
        <authorList>
            <person name="Chiriac C."/>
            <person name="Salcher M."/>
            <person name="Ghai R."/>
            <person name="Kavagutti S V."/>
        </authorList>
    </citation>
    <scope>NUCLEOTIDE SEQUENCE</scope>
</reference>
<dbReference type="EMBL" id="CAFBMR010000038">
    <property type="protein sequence ID" value="CAB4914988.1"/>
    <property type="molecule type" value="Genomic_DNA"/>
</dbReference>
<accession>A0A6J7H7C6</accession>
<gene>
    <name evidence="2" type="ORF">UFOPK3610_01060</name>
</gene>
<dbReference type="GO" id="GO:0004061">
    <property type="term" value="F:arylformamidase activity"/>
    <property type="evidence" value="ECO:0007669"/>
    <property type="project" value="InterPro"/>
</dbReference>
<dbReference type="GO" id="GO:0019441">
    <property type="term" value="P:L-tryptophan catabolic process to kynurenine"/>
    <property type="evidence" value="ECO:0007669"/>
    <property type="project" value="InterPro"/>
</dbReference>
<dbReference type="Pfam" id="PF04199">
    <property type="entry name" value="Cyclase"/>
    <property type="match status" value="1"/>
</dbReference>
<evidence type="ECO:0000256" key="1">
    <source>
        <dbReference type="SAM" id="MobiDB-lite"/>
    </source>
</evidence>
<evidence type="ECO:0000313" key="2">
    <source>
        <dbReference type="EMBL" id="CAB4914988.1"/>
    </source>
</evidence>
<dbReference type="AlphaFoldDB" id="A0A6J7H7C6"/>
<proteinExistence type="predicted"/>
<dbReference type="InterPro" id="IPR007325">
    <property type="entry name" value="KFase/CYL"/>
</dbReference>
<dbReference type="PANTHER" id="PTHR34861">
    <property type="match status" value="1"/>
</dbReference>
<organism evidence="2">
    <name type="scientific">freshwater metagenome</name>
    <dbReference type="NCBI Taxonomy" id="449393"/>
    <lineage>
        <taxon>unclassified sequences</taxon>
        <taxon>metagenomes</taxon>
        <taxon>ecological metagenomes</taxon>
    </lineage>
</organism>
<dbReference type="InterPro" id="IPR037175">
    <property type="entry name" value="KFase_sf"/>
</dbReference>
<sequence>MSLPSYRQLPISPDKPPRSAWGVWGDDDQLGTMNLLTVERAQRGLALAKRGAIFPLNWNLEQPFPPFYGRKPLVHHIDRPVPGHPLLDDSMDSFFTQASSQWDALCHVGNPDYGFYNGRKDEDFTGEEGTLNGIEHISRKGIVGRGVLLDIARHWASLGKSLDGGECVEFTVADVEACRKAQGVEIETGDILILRTGWMEWYLKASAEVKQGLAEDSLARLKTPGLAGDESVAEYLWDLHISAVAADNPALEAWPHKLEIDHYLHYRLIPLLGMTLGEMFFIEDLASDCAEDGVYDFCFTSAPLNLRGGVGSPPNALAIK</sequence>
<dbReference type="SUPFAM" id="SSF102198">
    <property type="entry name" value="Putative cyclase"/>
    <property type="match status" value="1"/>
</dbReference>
<dbReference type="Gene3D" id="3.50.30.50">
    <property type="entry name" value="Putative cyclase"/>
    <property type="match status" value="1"/>
</dbReference>
<protein>
    <submittedName>
        <fullName evidence="2">Unannotated protein</fullName>
    </submittedName>
</protein>
<name>A0A6J7H7C6_9ZZZZ</name>
<dbReference type="PANTHER" id="PTHR34861:SF10">
    <property type="entry name" value="CYCLASE"/>
    <property type="match status" value="1"/>
</dbReference>